<evidence type="ECO:0000256" key="3">
    <source>
        <dbReference type="ARBA" id="ARBA00022473"/>
    </source>
</evidence>
<proteinExistence type="inferred from homology"/>
<keyword evidence="4 5" id="KW-0371">Homeobox</keyword>
<evidence type="ECO:0000313" key="8">
    <source>
        <dbReference type="EMBL" id="KIH56010.1"/>
    </source>
</evidence>
<feature type="domain" description="Homeobox" evidence="7">
    <location>
        <begin position="66"/>
        <end position="126"/>
    </location>
</feature>
<dbReference type="OrthoDB" id="6159439at2759"/>
<keyword evidence="4 5" id="KW-0539">Nucleus</keyword>
<dbReference type="GO" id="GO:0000978">
    <property type="term" value="F:RNA polymerase II cis-regulatory region sequence-specific DNA binding"/>
    <property type="evidence" value="ECO:0007669"/>
    <property type="project" value="TreeGrafter"/>
</dbReference>
<evidence type="ECO:0000256" key="6">
    <source>
        <dbReference type="SAM" id="MobiDB-lite"/>
    </source>
</evidence>
<dbReference type="GO" id="GO:0000981">
    <property type="term" value="F:DNA-binding transcription factor activity, RNA polymerase II-specific"/>
    <property type="evidence" value="ECO:0007669"/>
    <property type="project" value="TreeGrafter"/>
</dbReference>
<keyword evidence="4 5" id="KW-0238">DNA-binding</keyword>
<evidence type="ECO:0000256" key="5">
    <source>
        <dbReference type="RuleBase" id="RU000682"/>
    </source>
</evidence>
<comment type="similarity">
    <text evidence="2">Belongs to the paired homeobox family. Bicoid subfamily.</text>
</comment>
<dbReference type="SMART" id="SM00389">
    <property type="entry name" value="HOX"/>
    <property type="match status" value="1"/>
</dbReference>
<reference evidence="8 9" key="1">
    <citation type="submission" date="2013-12" db="EMBL/GenBank/DDBJ databases">
        <title>Draft genome of the parsitic nematode Ancylostoma duodenale.</title>
        <authorList>
            <person name="Mitreva M."/>
        </authorList>
    </citation>
    <scope>NUCLEOTIDE SEQUENCE [LARGE SCALE GENOMIC DNA]</scope>
    <source>
        <strain evidence="8 9">Zhejiang</strain>
    </source>
</reference>
<organism evidence="8 9">
    <name type="scientific">Ancylostoma duodenale</name>
    <dbReference type="NCBI Taxonomy" id="51022"/>
    <lineage>
        <taxon>Eukaryota</taxon>
        <taxon>Metazoa</taxon>
        <taxon>Ecdysozoa</taxon>
        <taxon>Nematoda</taxon>
        <taxon>Chromadorea</taxon>
        <taxon>Rhabditida</taxon>
        <taxon>Rhabditina</taxon>
        <taxon>Rhabditomorpha</taxon>
        <taxon>Strongyloidea</taxon>
        <taxon>Ancylostomatidae</taxon>
        <taxon>Ancylostomatinae</taxon>
        <taxon>Ancylostoma</taxon>
    </lineage>
</organism>
<dbReference type="GO" id="GO:0009653">
    <property type="term" value="P:anatomical structure morphogenesis"/>
    <property type="evidence" value="ECO:0007669"/>
    <property type="project" value="TreeGrafter"/>
</dbReference>
<dbReference type="PANTHER" id="PTHR45882:SF3">
    <property type="entry name" value="PITUITARY HOMEOBOX HOMOLOG PTX1"/>
    <property type="match status" value="1"/>
</dbReference>
<accession>A0A0C2G4U9</accession>
<dbReference type="PANTHER" id="PTHR45882">
    <property type="entry name" value="PITUITARY HOMEOBOX HOMOLOG PTX1"/>
    <property type="match status" value="1"/>
</dbReference>
<dbReference type="GO" id="GO:0005634">
    <property type="term" value="C:nucleus"/>
    <property type="evidence" value="ECO:0007669"/>
    <property type="project" value="UniProtKB-SubCell"/>
</dbReference>
<feature type="compositionally biased region" description="Basic residues" evidence="6">
    <location>
        <begin position="64"/>
        <end position="74"/>
    </location>
</feature>
<dbReference type="InterPro" id="IPR009057">
    <property type="entry name" value="Homeodomain-like_sf"/>
</dbReference>
<name>A0A0C2G4U9_9BILA</name>
<comment type="subcellular location">
    <subcellularLocation>
        <location evidence="1 4 5">Nucleus</location>
    </subcellularLocation>
</comment>
<gene>
    <name evidence="8" type="ORF">ANCDUO_13817</name>
</gene>
<dbReference type="PROSITE" id="PS50071">
    <property type="entry name" value="HOMEOBOX_2"/>
    <property type="match status" value="1"/>
</dbReference>
<keyword evidence="9" id="KW-1185">Reference proteome</keyword>
<feature type="DNA-binding region" description="Homeobox" evidence="4">
    <location>
        <begin position="68"/>
        <end position="127"/>
    </location>
</feature>
<keyword evidence="3" id="KW-0217">Developmental protein</keyword>
<evidence type="ECO:0000259" key="7">
    <source>
        <dbReference type="PROSITE" id="PS50071"/>
    </source>
</evidence>
<dbReference type="EMBL" id="KN736390">
    <property type="protein sequence ID" value="KIH56010.1"/>
    <property type="molecule type" value="Genomic_DNA"/>
</dbReference>
<dbReference type="CDD" id="cd00086">
    <property type="entry name" value="homeodomain"/>
    <property type="match status" value="1"/>
</dbReference>
<feature type="region of interest" description="Disordered" evidence="6">
    <location>
        <begin position="44"/>
        <end position="74"/>
    </location>
</feature>
<evidence type="ECO:0000313" key="9">
    <source>
        <dbReference type="Proteomes" id="UP000054047"/>
    </source>
</evidence>
<dbReference type="Pfam" id="PF00046">
    <property type="entry name" value="Homeodomain"/>
    <property type="match status" value="1"/>
</dbReference>
<dbReference type="AlphaFoldDB" id="A0A0C2G4U9"/>
<evidence type="ECO:0000256" key="2">
    <source>
        <dbReference type="ARBA" id="ARBA00006503"/>
    </source>
</evidence>
<sequence>MCSAILFRYQLRMEISPRSFRKVSFRRFCVKMCGDVVVEVDKTEDLEDEREESSSAVSPTTSTKAHKPRRQRTHFTSHQLTELENWFARNRYPDMATREEIAIWISLTEPRVRVGLVQKSSSKMAQAGEELCGYEGPQHYAWLIDEHYRRATDWTWTQQSANWTLTVVLAHVWADDTGSFYGYGGGWQAGNYQPRGGQATFNWSMKNQVRKRTR</sequence>
<dbReference type="Proteomes" id="UP000054047">
    <property type="component" value="Unassembled WGS sequence"/>
</dbReference>
<evidence type="ECO:0000256" key="4">
    <source>
        <dbReference type="PROSITE-ProRule" id="PRU00108"/>
    </source>
</evidence>
<dbReference type="Gene3D" id="1.10.10.60">
    <property type="entry name" value="Homeodomain-like"/>
    <property type="match status" value="1"/>
</dbReference>
<evidence type="ECO:0000256" key="1">
    <source>
        <dbReference type="ARBA" id="ARBA00004123"/>
    </source>
</evidence>
<dbReference type="InterPro" id="IPR001356">
    <property type="entry name" value="HD"/>
</dbReference>
<dbReference type="SUPFAM" id="SSF46689">
    <property type="entry name" value="Homeodomain-like"/>
    <property type="match status" value="1"/>
</dbReference>
<protein>
    <submittedName>
        <fullName evidence="8">Homeobox domain protein</fullName>
    </submittedName>
</protein>